<dbReference type="Pfam" id="PF17384">
    <property type="entry name" value="DUF150_C"/>
    <property type="match status" value="1"/>
</dbReference>
<accession>A0A7I7XZ69</accession>
<dbReference type="Proteomes" id="UP000466931">
    <property type="component" value="Chromosome"/>
</dbReference>
<organism evidence="6 7">
    <name type="scientific">Mycolicibacterium confluentis</name>
    <dbReference type="NCBI Taxonomy" id="28047"/>
    <lineage>
        <taxon>Bacteria</taxon>
        <taxon>Bacillati</taxon>
        <taxon>Actinomycetota</taxon>
        <taxon>Actinomycetes</taxon>
        <taxon>Mycobacteriales</taxon>
        <taxon>Mycobacteriaceae</taxon>
        <taxon>Mycolicibacterium</taxon>
    </lineage>
</organism>
<keyword evidence="1 3" id="KW-0963">Cytoplasm</keyword>
<dbReference type="CDD" id="cd01734">
    <property type="entry name" value="YlxS_C"/>
    <property type="match status" value="1"/>
</dbReference>
<dbReference type="NCBIfam" id="NF000930">
    <property type="entry name" value="PRK00092.2-2"/>
    <property type="match status" value="1"/>
</dbReference>
<keyword evidence="7" id="KW-1185">Reference proteome</keyword>
<reference evidence="6" key="1">
    <citation type="journal article" date="2019" name="Emerg. Microbes Infect.">
        <title>Comprehensive subspecies identification of 175 nontuberculous mycobacteria species based on 7547 genomic profiles.</title>
        <authorList>
            <person name="Matsumoto Y."/>
            <person name="Kinjo T."/>
            <person name="Motooka D."/>
            <person name="Nabeya D."/>
            <person name="Jung N."/>
            <person name="Uechi K."/>
            <person name="Horii T."/>
            <person name="Iida T."/>
            <person name="Fujita J."/>
            <person name="Nakamura S."/>
        </authorList>
    </citation>
    <scope>NUCLEOTIDE SEQUENCE [LARGE SCALE GENOMIC DNA]</scope>
    <source>
        <strain evidence="6">JCM 13671</strain>
    </source>
</reference>
<comment type="similarity">
    <text evidence="3">Belongs to the RimP family.</text>
</comment>
<dbReference type="InterPro" id="IPR028998">
    <property type="entry name" value="RimP_C"/>
</dbReference>
<dbReference type="InterPro" id="IPR028989">
    <property type="entry name" value="RimP_N"/>
</dbReference>
<protein>
    <recommendedName>
        <fullName evidence="3">Ribosome maturation factor RimP</fullName>
    </recommendedName>
</protein>
<evidence type="ECO:0000256" key="2">
    <source>
        <dbReference type="ARBA" id="ARBA00022517"/>
    </source>
</evidence>
<feature type="domain" description="Ribosome maturation factor RimP N-terminal" evidence="4">
    <location>
        <begin position="58"/>
        <end position="125"/>
    </location>
</feature>
<dbReference type="PANTHER" id="PTHR33867">
    <property type="entry name" value="RIBOSOME MATURATION FACTOR RIMP"/>
    <property type="match status" value="1"/>
</dbReference>
<dbReference type="InterPro" id="IPR036847">
    <property type="entry name" value="RimP_C_sf"/>
</dbReference>
<dbReference type="GO" id="GO:0005829">
    <property type="term" value="C:cytosol"/>
    <property type="evidence" value="ECO:0007669"/>
    <property type="project" value="TreeGrafter"/>
</dbReference>
<evidence type="ECO:0000259" key="4">
    <source>
        <dbReference type="Pfam" id="PF02576"/>
    </source>
</evidence>
<dbReference type="Pfam" id="PF02576">
    <property type="entry name" value="RimP_N"/>
    <property type="match status" value="1"/>
</dbReference>
<proteinExistence type="inferred from homology"/>
<evidence type="ECO:0000313" key="6">
    <source>
        <dbReference type="EMBL" id="BBZ34263.1"/>
    </source>
</evidence>
<dbReference type="GO" id="GO:0006412">
    <property type="term" value="P:translation"/>
    <property type="evidence" value="ECO:0007669"/>
    <property type="project" value="TreeGrafter"/>
</dbReference>
<evidence type="ECO:0000259" key="5">
    <source>
        <dbReference type="Pfam" id="PF17384"/>
    </source>
</evidence>
<name>A0A7I7XZ69_9MYCO</name>
<dbReference type="InterPro" id="IPR035956">
    <property type="entry name" value="RimP_N_sf"/>
</dbReference>
<dbReference type="SUPFAM" id="SSF74942">
    <property type="entry name" value="YhbC-like, C-terminal domain"/>
    <property type="match status" value="1"/>
</dbReference>
<dbReference type="PANTHER" id="PTHR33867:SF1">
    <property type="entry name" value="RIBOSOME MATURATION FACTOR RIMP"/>
    <property type="match status" value="1"/>
</dbReference>
<dbReference type="EMBL" id="AP022612">
    <property type="protein sequence ID" value="BBZ34263.1"/>
    <property type="molecule type" value="Genomic_DNA"/>
</dbReference>
<comment type="subcellular location">
    <subcellularLocation>
        <location evidence="3">Cytoplasm</location>
    </subcellularLocation>
</comment>
<dbReference type="HAMAP" id="MF_01077">
    <property type="entry name" value="RimP"/>
    <property type="match status" value="1"/>
</dbReference>
<dbReference type="InterPro" id="IPR003728">
    <property type="entry name" value="Ribosome_maturation_RimP"/>
</dbReference>
<reference evidence="6" key="2">
    <citation type="submission" date="2020-02" db="EMBL/GenBank/DDBJ databases">
        <authorList>
            <person name="Matsumoto Y."/>
            <person name="Motooka D."/>
            <person name="Nakamura S."/>
        </authorList>
    </citation>
    <scope>NUCLEOTIDE SEQUENCE</scope>
    <source>
        <strain evidence="6">JCM 13671</strain>
    </source>
</reference>
<sequence length="213" mass="23244">MECAGTTPSLAYRKYLAACPIRTRHESAQLKMRSFAVTQMPAGLPAPSQVIELLSAEFERAGYEIEDVVVDGHRRPPQITVTADGDVPLDLDTVADLSRSAAQLLDEVSGFDEAYVLEVTSPGVDRPLTHEKHYRRATGRLVELELADGNRASGRIAGVADGVLHLVIRAGRKWAVRETPLTDIAKAVVQVDFSGPTQPEQDFLDQTRREAGL</sequence>
<feature type="domain" description="Ribosome maturation factor RimP C-terminal" evidence="5">
    <location>
        <begin position="128"/>
        <end position="193"/>
    </location>
</feature>
<dbReference type="SUPFAM" id="SSF75420">
    <property type="entry name" value="YhbC-like, N-terminal domain"/>
    <property type="match status" value="1"/>
</dbReference>
<dbReference type="Gene3D" id="3.30.300.70">
    <property type="entry name" value="RimP-like superfamily, N-terminal"/>
    <property type="match status" value="1"/>
</dbReference>
<evidence type="ECO:0000313" key="7">
    <source>
        <dbReference type="Proteomes" id="UP000466931"/>
    </source>
</evidence>
<evidence type="ECO:0000256" key="3">
    <source>
        <dbReference type="HAMAP-Rule" id="MF_01077"/>
    </source>
</evidence>
<dbReference type="GO" id="GO:0000028">
    <property type="term" value="P:ribosomal small subunit assembly"/>
    <property type="evidence" value="ECO:0007669"/>
    <property type="project" value="TreeGrafter"/>
</dbReference>
<keyword evidence="2 3" id="KW-0690">Ribosome biogenesis</keyword>
<gene>
    <name evidence="3 6" type="primary">rimP</name>
    <name evidence="6" type="ORF">MCNF_28680</name>
</gene>
<evidence type="ECO:0000256" key="1">
    <source>
        <dbReference type="ARBA" id="ARBA00022490"/>
    </source>
</evidence>
<dbReference type="AlphaFoldDB" id="A0A7I7XZ69"/>
<comment type="function">
    <text evidence="3">Required for maturation of 30S ribosomal subunits.</text>
</comment>